<reference evidence="7 8" key="1">
    <citation type="journal article" date="2015" name="Genome Announc.">
        <title>Expanding the biotechnology potential of lactobacilli through comparative genomics of 213 strains and associated genera.</title>
        <authorList>
            <person name="Sun Z."/>
            <person name="Harris H.M."/>
            <person name="McCann A."/>
            <person name="Guo C."/>
            <person name="Argimon S."/>
            <person name="Zhang W."/>
            <person name="Yang X."/>
            <person name="Jeffery I.B."/>
            <person name="Cooney J.C."/>
            <person name="Kagawa T.F."/>
            <person name="Liu W."/>
            <person name="Song Y."/>
            <person name="Salvetti E."/>
            <person name="Wrobel A."/>
            <person name="Rasinkangas P."/>
            <person name="Parkhill J."/>
            <person name="Rea M.C."/>
            <person name="O'Sullivan O."/>
            <person name="Ritari J."/>
            <person name="Douillard F.P."/>
            <person name="Paul Ross R."/>
            <person name="Yang R."/>
            <person name="Briner A.E."/>
            <person name="Felis G.E."/>
            <person name="de Vos W.M."/>
            <person name="Barrangou R."/>
            <person name="Klaenhammer T.R."/>
            <person name="Caufield P.W."/>
            <person name="Cui Y."/>
            <person name="Zhang H."/>
            <person name="O'Toole P.W."/>
        </authorList>
    </citation>
    <scope>NUCLEOTIDE SEQUENCE [LARGE SCALE GENOMIC DNA]</scope>
    <source>
        <strain evidence="7 8">DSM 18527</strain>
    </source>
</reference>
<organism evidence="7 8">
    <name type="scientific">Agrilactobacillus composti DSM 18527 = JCM 14202</name>
    <dbReference type="NCBI Taxonomy" id="1423734"/>
    <lineage>
        <taxon>Bacteria</taxon>
        <taxon>Bacillati</taxon>
        <taxon>Bacillota</taxon>
        <taxon>Bacilli</taxon>
        <taxon>Lactobacillales</taxon>
        <taxon>Lactobacillaceae</taxon>
        <taxon>Agrilactobacillus</taxon>
    </lineage>
</organism>
<comment type="subcellular location">
    <subcellularLocation>
        <location evidence="6">Cell membrane</location>
        <topology evidence="6">Multi-pass membrane protein</topology>
    </subcellularLocation>
    <subcellularLocation>
        <location evidence="1">Membrane</location>
        <topology evidence="1">Multi-pass membrane protein</topology>
    </subcellularLocation>
</comment>
<feature type="transmembrane region" description="Helical" evidence="6">
    <location>
        <begin position="224"/>
        <end position="243"/>
    </location>
</feature>
<feature type="transmembrane region" description="Helical" evidence="6">
    <location>
        <begin position="134"/>
        <end position="162"/>
    </location>
</feature>
<gene>
    <name evidence="7" type="ORF">FC83_GL000013</name>
</gene>
<keyword evidence="8" id="KW-1185">Reference proteome</keyword>
<keyword evidence="4 6" id="KW-1133">Transmembrane helix</keyword>
<dbReference type="GO" id="GO:0005886">
    <property type="term" value="C:plasma membrane"/>
    <property type="evidence" value="ECO:0007669"/>
    <property type="project" value="UniProtKB-SubCell"/>
</dbReference>
<evidence type="ECO:0000313" key="7">
    <source>
        <dbReference type="EMBL" id="KRM36115.1"/>
    </source>
</evidence>
<sequence length="244" mass="25915">MMILIAIVNLIIGLLVGISGIAGFLLPIFYVSVLHLGTVEALALSFAAFIVSGLLGSFNYYRHRLLNLRLASILSIGSFLASFLGVKVNLLIPEDLMRIILYCVVLLSGIMILCRKDAAKVQQKTPGNATLISIGFVTGFICAVTGAGGPIIVLPILIMLGIQAHEAVAISLFNSIFIGIPSAAGYILNSDLKIIGAIIPVALIAHGVGVYIGSQNGHRINQKLLKRVVAIFSIFIAVFQFIMG</sequence>
<feature type="transmembrane region" description="Helical" evidence="6">
    <location>
        <begin position="96"/>
        <end position="114"/>
    </location>
</feature>
<feature type="transmembrane region" description="Helical" evidence="6">
    <location>
        <begin position="42"/>
        <end position="61"/>
    </location>
</feature>
<dbReference type="EMBL" id="AZGA01000006">
    <property type="protein sequence ID" value="KRM36115.1"/>
    <property type="molecule type" value="Genomic_DNA"/>
</dbReference>
<evidence type="ECO:0000256" key="6">
    <source>
        <dbReference type="RuleBase" id="RU363041"/>
    </source>
</evidence>
<feature type="transmembrane region" description="Helical" evidence="6">
    <location>
        <begin position="68"/>
        <end position="90"/>
    </location>
</feature>
<dbReference type="AlphaFoldDB" id="X0PHS9"/>
<dbReference type="PANTHER" id="PTHR43701">
    <property type="entry name" value="MEMBRANE TRANSPORTER PROTEIN MJ0441-RELATED"/>
    <property type="match status" value="1"/>
</dbReference>
<proteinExistence type="inferred from homology"/>
<dbReference type="STRING" id="1423734.FC83_GL000013"/>
<dbReference type="Proteomes" id="UP000051236">
    <property type="component" value="Unassembled WGS sequence"/>
</dbReference>
<feature type="transmembrane region" description="Helical" evidence="6">
    <location>
        <begin position="194"/>
        <end position="212"/>
    </location>
</feature>
<protein>
    <recommendedName>
        <fullName evidence="6">Probable membrane transporter protein</fullName>
    </recommendedName>
</protein>
<evidence type="ECO:0000256" key="1">
    <source>
        <dbReference type="ARBA" id="ARBA00004141"/>
    </source>
</evidence>
<name>X0PHS9_9LACO</name>
<evidence type="ECO:0000256" key="2">
    <source>
        <dbReference type="ARBA" id="ARBA00009142"/>
    </source>
</evidence>
<comment type="caution">
    <text evidence="7">The sequence shown here is derived from an EMBL/GenBank/DDBJ whole genome shotgun (WGS) entry which is preliminary data.</text>
</comment>
<dbReference type="PATRIC" id="fig|1423734.3.peg.13"/>
<evidence type="ECO:0000256" key="3">
    <source>
        <dbReference type="ARBA" id="ARBA00022692"/>
    </source>
</evidence>
<dbReference type="eggNOG" id="COG0730">
    <property type="taxonomic scope" value="Bacteria"/>
</dbReference>
<keyword evidence="6" id="KW-1003">Cell membrane</keyword>
<keyword evidence="5 6" id="KW-0472">Membrane</keyword>
<keyword evidence="3 6" id="KW-0812">Transmembrane</keyword>
<evidence type="ECO:0000256" key="4">
    <source>
        <dbReference type="ARBA" id="ARBA00022989"/>
    </source>
</evidence>
<dbReference type="Pfam" id="PF01925">
    <property type="entry name" value="TauE"/>
    <property type="match status" value="1"/>
</dbReference>
<feature type="transmembrane region" description="Helical" evidence="6">
    <location>
        <begin position="168"/>
        <end position="187"/>
    </location>
</feature>
<dbReference type="PANTHER" id="PTHR43701:SF2">
    <property type="entry name" value="MEMBRANE TRANSPORTER PROTEIN YJNA-RELATED"/>
    <property type="match status" value="1"/>
</dbReference>
<comment type="similarity">
    <text evidence="2 6">Belongs to the 4-toluene sulfonate uptake permease (TSUP) (TC 2.A.102) family.</text>
</comment>
<dbReference type="InterPro" id="IPR002781">
    <property type="entry name" value="TM_pro_TauE-like"/>
</dbReference>
<evidence type="ECO:0000256" key="5">
    <source>
        <dbReference type="ARBA" id="ARBA00023136"/>
    </source>
</evidence>
<accession>X0PHS9</accession>
<evidence type="ECO:0000313" key="8">
    <source>
        <dbReference type="Proteomes" id="UP000051236"/>
    </source>
</evidence>
<dbReference type="InterPro" id="IPR051598">
    <property type="entry name" value="TSUP/Inactive_protease-like"/>
</dbReference>
<dbReference type="RefSeq" id="WP_035455708.1">
    <property type="nucleotide sequence ID" value="NZ_AZGA01000006.1"/>
</dbReference>
<feature type="transmembrane region" description="Helical" evidence="6">
    <location>
        <begin position="7"/>
        <end position="30"/>
    </location>
</feature>